<evidence type="ECO:0000313" key="5">
    <source>
        <dbReference type="EMBL" id="KPJ22704.1"/>
    </source>
</evidence>
<dbReference type="Proteomes" id="UP000049578">
    <property type="component" value="Unassembled WGS sequence"/>
</dbReference>
<evidence type="ECO:0000256" key="2">
    <source>
        <dbReference type="ARBA" id="ARBA00023315"/>
    </source>
</evidence>
<dbReference type="PROSITE" id="PS51186">
    <property type="entry name" value="GNAT"/>
    <property type="match status" value="1"/>
</dbReference>
<feature type="domain" description="N-acetyltransferase" evidence="4">
    <location>
        <begin position="18"/>
        <end position="175"/>
    </location>
</feature>
<evidence type="ECO:0000256" key="3">
    <source>
        <dbReference type="ARBA" id="ARBA00038502"/>
    </source>
</evidence>
<dbReference type="SUPFAM" id="SSF55729">
    <property type="entry name" value="Acyl-CoA N-acyltransferases (Nat)"/>
    <property type="match status" value="1"/>
</dbReference>
<comment type="caution">
    <text evidence="5">The sequence shown here is derived from an EMBL/GenBank/DDBJ whole genome shotgun (WGS) entry which is preliminary data.</text>
</comment>
<keyword evidence="2" id="KW-0012">Acyltransferase</keyword>
<dbReference type="PANTHER" id="PTHR43792">
    <property type="entry name" value="GNAT FAMILY, PUTATIVE (AFU_ORTHOLOGUE AFUA_3G00765)-RELATED-RELATED"/>
    <property type="match status" value="1"/>
</dbReference>
<dbReference type="Pfam" id="PF13302">
    <property type="entry name" value="Acetyltransf_3"/>
    <property type="match status" value="1"/>
</dbReference>
<sequence>MDFWIQLARFARFETQRLQFRPFQYTDFQDFHTIANDTENLSFVFPESMTKSESQYLLTHAFMKEPLGVWLIQEKKSHKMIGAIRLEKYDAKAASAEIGYFLSKAYWGQGLMPEALKTIVFLAFQEFGLKKLVIITHLENEASQKVAQKAGFKLKKRFKGSDKHSHKVRDYLHYQITIGDCHHE</sequence>
<dbReference type="AlphaFoldDB" id="A0A0P6S3L6"/>
<dbReference type="EMBL" id="LHQM01000010">
    <property type="protein sequence ID" value="KPJ22704.1"/>
    <property type="molecule type" value="Genomic_DNA"/>
</dbReference>
<reference evidence="5 6" key="1">
    <citation type="submission" date="2015-08" db="EMBL/GenBank/DDBJ databases">
        <title>Genome sequence of Streptococcus phocae subsp. phocae ATCC 51973T isolated from liver specimen obtained from seal.</title>
        <authorList>
            <person name="Avendano-Herrera R."/>
        </authorList>
    </citation>
    <scope>NUCLEOTIDE SEQUENCE [LARGE SCALE GENOMIC DNA]</scope>
    <source>
        <strain evidence="5 6">ATCC 51973</strain>
    </source>
</reference>
<dbReference type="GO" id="GO:0008999">
    <property type="term" value="F:protein-N-terminal-alanine acetyltransferase activity"/>
    <property type="evidence" value="ECO:0007669"/>
    <property type="project" value="TreeGrafter"/>
</dbReference>
<dbReference type="PATRIC" id="fig|119224.3.peg.205"/>
<keyword evidence="6" id="KW-1185">Reference proteome</keyword>
<protein>
    <submittedName>
        <fullName evidence="5">GNAT family acetyltransferase</fullName>
    </submittedName>
</protein>
<name>A0A0P6S3L6_9STRE</name>
<accession>A0A0P6S3L6</accession>
<dbReference type="InterPro" id="IPR000182">
    <property type="entry name" value="GNAT_dom"/>
</dbReference>
<organism evidence="5 6">
    <name type="scientific">Streptococcus phocae</name>
    <dbReference type="NCBI Taxonomy" id="119224"/>
    <lineage>
        <taxon>Bacteria</taxon>
        <taxon>Bacillati</taxon>
        <taxon>Bacillota</taxon>
        <taxon>Bacilli</taxon>
        <taxon>Lactobacillales</taxon>
        <taxon>Streptococcaceae</taxon>
        <taxon>Streptococcus</taxon>
    </lineage>
</organism>
<evidence type="ECO:0000256" key="1">
    <source>
        <dbReference type="ARBA" id="ARBA00022679"/>
    </source>
</evidence>
<keyword evidence="1 5" id="KW-0808">Transferase</keyword>
<comment type="similarity">
    <text evidence="3">Belongs to the acetyltransferase family. RimJ subfamily.</text>
</comment>
<dbReference type="GO" id="GO:0005737">
    <property type="term" value="C:cytoplasm"/>
    <property type="evidence" value="ECO:0007669"/>
    <property type="project" value="TreeGrafter"/>
</dbReference>
<proteinExistence type="inferred from homology"/>
<dbReference type="RefSeq" id="WP_054278514.1">
    <property type="nucleotide sequence ID" value="NZ_LHQM01000010.1"/>
</dbReference>
<evidence type="ECO:0000259" key="4">
    <source>
        <dbReference type="PROSITE" id="PS51186"/>
    </source>
</evidence>
<dbReference type="Gene3D" id="3.40.630.30">
    <property type="match status" value="1"/>
</dbReference>
<dbReference type="InterPro" id="IPR016181">
    <property type="entry name" value="Acyl_CoA_acyltransferase"/>
</dbReference>
<dbReference type="PANTHER" id="PTHR43792:SF8">
    <property type="entry name" value="[RIBOSOMAL PROTEIN US5]-ALANINE N-ACETYLTRANSFERASE"/>
    <property type="match status" value="1"/>
</dbReference>
<dbReference type="InterPro" id="IPR051531">
    <property type="entry name" value="N-acetyltransferase"/>
</dbReference>
<dbReference type="STRING" id="119224.AKK44_03395"/>
<gene>
    <name evidence="5" type="ORF">AKK44_03395</name>
</gene>
<evidence type="ECO:0000313" key="6">
    <source>
        <dbReference type="Proteomes" id="UP000049578"/>
    </source>
</evidence>